<evidence type="ECO:0000259" key="8">
    <source>
        <dbReference type="PROSITE" id="PS50261"/>
    </source>
</evidence>
<feature type="domain" description="GAIN-B" evidence="7">
    <location>
        <begin position="63"/>
        <end position="227"/>
    </location>
</feature>
<evidence type="ECO:0000259" key="7">
    <source>
        <dbReference type="PROSITE" id="PS50221"/>
    </source>
</evidence>
<dbReference type="InterPro" id="IPR017981">
    <property type="entry name" value="GPCR_2-like_7TM"/>
</dbReference>
<dbReference type="PANTHER" id="PTHR12011">
    <property type="entry name" value="ADHESION G-PROTEIN COUPLED RECEPTOR"/>
    <property type="match status" value="1"/>
</dbReference>
<dbReference type="InterPro" id="IPR057244">
    <property type="entry name" value="GAIN_B"/>
</dbReference>
<accession>A0ABN9A5H5</accession>
<evidence type="ECO:0000313" key="10">
    <source>
        <dbReference type="Proteomes" id="UP001176941"/>
    </source>
</evidence>
<feature type="transmembrane region" description="Helical" evidence="6">
    <location>
        <begin position="268"/>
        <end position="289"/>
    </location>
</feature>
<dbReference type="PROSITE" id="PS50221">
    <property type="entry name" value="GAIN_B"/>
    <property type="match status" value="1"/>
</dbReference>
<proteinExistence type="predicted"/>
<dbReference type="Proteomes" id="UP001176941">
    <property type="component" value="Chromosome X"/>
</dbReference>
<evidence type="ECO:0000256" key="1">
    <source>
        <dbReference type="ARBA" id="ARBA00004141"/>
    </source>
</evidence>
<dbReference type="InterPro" id="IPR000832">
    <property type="entry name" value="GPCR_2_secretin-like"/>
</dbReference>
<gene>
    <name evidence="9" type="ORF">MRATA1EN1_LOCUS30136</name>
</gene>
<sequence length="388" mass="43374">MNLTQTILQIISAALGKQNNSACDLHEVSNEIMRIIECADHKMEFPVRTANLTVARLALAVLWVDHTSEGMAFSILSYEEGTEPEISLDKVPLGRALASIYLPKSLRERIPLSSLHTILFNFFGQTSLFKTKNITKALTTYVVSASISDISIQNLADPVVITLQHVQGNRNYDQVRCAFWDFGNNNGQVLMDLSRSAVDAVNEWILVIITYIGYGISSIFPGSAIVTYLAFHKLRKDHPSKILNNLYTALLMLNLVFLVNSWSLSFQKAGLCITAAVALHYFLLVSLTWMGLEAVRMSSTSTFPIISLNFVWLVRIRIPAIMVAIILSVKKDLYGTLSSTTPFCWIKDVPIFYISVVAYFCLIFLMNLSMFCTVLAQLNSMESQSQKT</sequence>
<keyword evidence="5" id="KW-1015">Disulfide bond</keyword>
<reference evidence="9" key="1">
    <citation type="submission" date="2023-04" db="EMBL/GenBank/DDBJ databases">
        <authorList>
            <consortium name="ELIXIR-Norway"/>
        </authorList>
    </citation>
    <scope>NUCLEOTIDE SEQUENCE [LARGE SCALE GENOMIC DNA]</scope>
</reference>
<keyword evidence="3 6" id="KW-1133">Transmembrane helix</keyword>
<evidence type="ECO:0000313" key="9">
    <source>
        <dbReference type="EMBL" id="CAI9181174.1"/>
    </source>
</evidence>
<evidence type="ECO:0000256" key="3">
    <source>
        <dbReference type="ARBA" id="ARBA00022989"/>
    </source>
</evidence>
<protein>
    <recommendedName>
        <fullName evidence="11">G-protein coupled receptors family 2 profile 2 domain-containing protein</fullName>
    </recommendedName>
</protein>
<dbReference type="Pfam" id="PF00002">
    <property type="entry name" value="7tm_2"/>
    <property type="match status" value="1"/>
</dbReference>
<name>A0ABN9A5H5_RANTA</name>
<feature type="transmembrane region" description="Helical" evidence="6">
    <location>
        <begin position="310"/>
        <end position="329"/>
    </location>
</feature>
<dbReference type="Gene3D" id="1.20.1070.10">
    <property type="entry name" value="Rhodopsin 7-helix transmembrane proteins"/>
    <property type="match status" value="1"/>
</dbReference>
<dbReference type="PROSITE" id="PS50261">
    <property type="entry name" value="G_PROTEIN_RECEP_F2_4"/>
    <property type="match status" value="1"/>
</dbReference>
<dbReference type="Gene3D" id="2.60.220.50">
    <property type="match status" value="1"/>
</dbReference>
<evidence type="ECO:0008006" key="11">
    <source>
        <dbReference type="Google" id="ProtNLM"/>
    </source>
</evidence>
<keyword evidence="2 6" id="KW-0812">Transmembrane</keyword>
<feature type="transmembrane region" description="Helical" evidence="6">
    <location>
        <begin position="349"/>
        <end position="378"/>
    </location>
</feature>
<evidence type="ECO:0000256" key="2">
    <source>
        <dbReference type="ARBA" id="ARBA00022692"/>
    </source>
</evidence>
<evidence type="ECO:0000256" key="6">
    <source>
        <dbReference type="SAM" id="Phobius"/>
    </source>
</evidence>
<evidence type="ECO:0000256" key="5">
    <source>
        <dbReference type="ARBA" id="ARBA00023157"/>
    </source>
</evidence>
<keyword evidence="10" id="KW-1185">Reference proteome</keyword>
<dbReference type="PANTHER" id="PTHR12011:SF277">
    <property type="entry name" value="ADHESION G-PROTEIN COUPLED RECEPTOR G4"/>
    <property type="match status" value="1"/>
</dbReference>
<feature type="transmembrane region" description="Helical" evidence="6">
    <location>
        <begin position="204"/>
        <end position="231"/>
    </location>
</feature>
<dbReference type="InterPro" id="IPR046338">
    <property type="entry name" value="GAIN_dom_sf"/>
</dbReference>
<feature type="domain" description="G-protein coupled receptors family 2 profile 2" evidence="8">
    <location>
        <begin position="206"/>
        <end position="388"/>
    </location>
</feature>
<feature type="transmembrane region" description="Helical" evidence="6">
    <location>
        <begin position="243"/>
        <end position="262"/>
    </location>
</feature>
<comment type="subcellular location">
    <subcellularLocation>
        <location evidence="1">Membrane</location>
        <topology evidence="1">Multi-pass membrane protein</topology>
    </subcellularLocation>
</comment>
<evidence type="ECO:0000256" key="4">
    <source>
        <dbReference type="ARBA" id="ARBA00023136"/>
    </source>
</evidence>
<keyword evidence="4 6" id="KW-0472">Membrane</keyword>
<organism evidence="9 10">
    <name type="scientific">Rangifer tarandus platyrhynchus</name>
    <name type="common">Svalbard reindeer</name>
    <dbReference type="NCBI Taxonomy" id="3082113"/>
    <lineage>
        <taxon>Eukaryota</taxon>
        <taxon>Metazoa</taxon>
        <taxon>Chordata</taxon>
        <taxon>Craniata</taxon>
        <taxon>Vertebrata</taxon>
        <taxon>Euteleostomi</taxon>
        <taxon>Mammalia</taxon>
        <taxon>Eutheria</taxon>
        <taxon>Laurasiatheria</taxon>
        <taxon>Artiodactyla</taxon>
        <taxon>Ruminantia</taxon>
        <taxon>Pecora</taxon>
        <taxon>Cervidae</taxon>
        <taxon>Odocoileinae</taxon>
        <taxon>Rangifer</taxon>
    </lineage>
</organism>
<dbReference type="EMBL" id="OX460343">
    <property type="protein sequence ID" value="CAI9181174.1"/>
    <property type="molecule type" value="Genomic_DNA"/>
</dbReference>